<dbReference type="OrthoDB" id="9812878at2"/>
<evidence type="ECO:0000313" key="10">
    <source>
        <dbReference type="Proteomes" id="UP000269438"/>
    </source>
</evidence>
<evidence type="ECO:0000256" key="6">
    <source>
        <dbReference type="ARBA" id="ARBA00023288"/>
    </source>
</evidence>
<reference evidence="8 10" key="1">
    <citation type="submission" date="2018-10" db="EMBL/GenBank/DDBJ databases">
        <authorList>
            <person name="Li J."/>
        </authorList>
    </citation>
    <scope>NUCLEOTIDE SEQUENCE [LARGE SCALE GENOMIC DNA]</scope>
    <source>
        <strain evidence="8 10">JCM 11654</strain>
    </source>
</reference>
<evidence type="ECO:0000256" key="3">
    <source>
        <dbReference type="ARBA" id="ARBA00022729"/>
    </source>
</evidence>
<dbReference type="InterPro" id="IPR004872">
    <property type="entry name" value="Lipoprotein_NlpA"/>
</dbReference>
<gene>
    <name evidence="9" type="ORF">D9V34_01545</name>
    <name evidence="8" type="ORF">D9V34_13840</name>
</gene>
<name>A0A3L7AK56_9MICO</name>
<evidence type="ECO:0000256" key="2">
    <source>
        <dbReference type="ARBA" id="ARBA00008973"/>
    </source>
</evidence>
<dbReference type="Gene3D" id="3.40.190.10">
    <property type="entry name" value="Periplasmic binding protein-like II"/>
    <property type="match status" value="2"/>
</dbReference>
<dbReference type="PANTHER" id="PTHR30429">
    <property type="entry name" value="D-METHIONINE-BINDING LIPOPROTEIN METQ"/>
    <property type="match status" value="1"/>
</dbReference>
<evidence type="ECO:0000256" key="7">
    <source>
        <dbReference type="SAM" id="SignalP"/>
    </source>
</evidence>
<feature type="chain" id="PRO_5036339245" evidence="7">
    <location>
        <begin position="27"/>
        <end position="301"/>
    </location>
</feature>
<dbReference type="PANTHER" id="PTHR30429:SF3">
    <property type="entry name" value="LIPOPROTEIN"/>
    <property type="match status" value="1"/>
</dbReference>
<dbReference type="Pfam" id="PF03180">
    <property type="entry name" value="Lipoprotein_9"/>
    <property type="match status" value="1"/>
</dbReference>
<evidence type="ECO:0000256" key="5">
    <source>
        <dbReference type="ARBA" id="ARBA00023139"/>
    </source>
</evidence>
<evidence type="ECO:0000256" key="4">
    <source>
        <dbReference type="ARBA" id="ARBA00023136"/>
    </source>
</evidence>
<dbReference type="SUPFAM" id="SSF53850">
    <property type="entry name" value="Periplasmic binding protein-like II"/>
    <property type="match status" value="1"/>
</dbReference>
<keyword evidence="5" id="KW-0564">Palmitate</keyword>
<dbReference type="RefSeq" id="WP_121687180.1">
    <property type="nucleotide sequence ID" value="NZ_RCUY01000001.1"/>
</dbReference>
<comment type="caution">
    <text evidence="8">The sequence shown here is derived from an EMBL/GenBank/DDBJ whole genome shotgun (WGS) entry which is preliminary data.</text>
</comment>
<proteinExistence type="inferred from homology"/>
<keyword evidence="6" id="KW-0449">Lipoprotein</keyword>
<sequence length="301" mass="31406">MSIKHKIAGVVAGMAAIALLAGCSSAATSEGGSSADAGKTVKIGVVGASDPYWETYKEEAKKAGINVEIVGFTEYPQVNPALANGDVDINQFQHLIYLAQYNVGENKDLTPIGSTAIYPLPLYSKKYKDVKDIPEGATIAIPKDESNQARALLALQGAGLVKLKDGGSIVSIADDVESGSKVKVITVDGSLAAAQLDDPAVAGAVINNDFATKAGIDVSSAIAKDSAEDPKSQAYVNVFAVRAADKDNATYKKLVEIYQDSEAVKKGVQEANNNSAVFAKIPAADLEKTLKDVEKTVKSSK</sequence>
<feature type="signal peptide" evidence="7">
    <location>
        <begin position="1"/>
        <end position="26"/>
    </location>
</feature>
<dbReference type="Proteomes" id="UP000269438">
    <property type="component" value="Unassembled WGS sequence"/>
</dbReference>
<dbReference type="PROSITE" id="PS51257">
    <property type="entry name" value="PROKAR_LIPOPROTEIN"/>
    <property type="match status" value="1"/>
</dbReference>
<protein>
    <submittedName>
        <fullName evidence="8">Methionine ABC transporter substrate-binding protein</fullName>
    </submittedName>
</protein>
<organism evidence="8 10">
    <name type="scientific">Mycetocola lacteus</name>
    <dbReference type="NCBI Taxonomy" id="76637"/>
    <lineage>
        <taxon>Bacteria</taxon>
        <taxon>Bacillati</taxon>
        <taxon>Actinomycetota</taxon>
        <taxon>Actinomycetes</taxon>
        <taxon>Micrococcales</taxon>
        <taxon>Microbacteriaceae</taxon>
        <taxon>Mycetocola</taxon>
    </lineage>
</organism>
<evidence type="ECO:0000313" key="9">
    <source>
        <dbReference type="EMBL" id="RLP84708.1"/>
    </source>
</evidence>
<keyword evidence="3 7" id="KW-0732">Signal</keyword>
<evidence type="ECO:0000256" key="1">
    <source>
        <dbReference type="ARBA" id="ARBA00004635"/>
    </source>
</evidence>
<comment type="subcellular location">
    <subcellularLocation>
        <location evidence="1">Membrane</location>
        <topology evidence="1">Lipid-anchor</topology>
    </subcellularLocation>
</comment>
<keyword evidence="4" id="KW-0472">Membrane</keyword>
<dbReference type="AlphaFoldDB" id="A0A3L7AK56"/>
<dbReference type="GO" id="GO:0016020">
    <property type="term" value="C:membrane"/>
    <property type="evidence" value="ECO:0007669"/>
    <property type="project" value="UniProtKB-SubCell"/>
</dbReference>
<dbReference type="EMBL" id="RCUY01000001">
    <property type="protein sequence ID" value="RLP84708.1"/>
    <property type="molecule type" value="Genomic_DNA"/>
</dbReference>
<evidence type="ECO:0000313" key="8">
    <source>
        <dbReference type="EMBL" id="RLP80923.1"/>
    </source>
</evidence>
<comment type="similarity">
    <text evidence="2">Belongs to the NlpA lipoprotein family.</text>
</comment>
<accession>A0A3L7AK56</accession>
<dbReference type="EMBL" id="RCUY01000011">
    <property type="protein sequence ID" value="RLP80923.1"/>
    <property type="molecule type" value="Genomic_DNA"/>
</dbReference>
<keyword evidence="10" id="KW-1185">Reference proteome</keyword>